<dbReference type="EMBL" id="JXRR01000014">
    <property type="protein sequence ID" value="KIL47870.1"/>
    <property type="molecule type" value="Genomic_DNA"/>
</dbReference>
<dbReference type="Proteomes" id="UP000031972">
    <property type="component" value="Unassembled WGS sequence"/>
</dbReference>
<proteinExistence type="predicted"/>
<organism evidence="2 3">
    <name type="scientific">Jeotgalibacillus campisalis</name>
    <dbReference type="NCBI Taxonomy" id="220754"/>
    <lineage>
        <taxon>Bacteria</taxon>
        <taxon>Bacillati</taxon>
        <taxon>Bacillota</taxon>
        <taxon>Bacilli</taxon>
        <taxon>Bacillales</taxon>
        <taxon>Caryophanaceae</taxon>
        <taxon>Jeotgalibacillus</taxon>
    </lineage>
</organism>
<gene>
    <name evidence="2" type="ORF">KR50_20370</name>
</gene>
<evidence type="ECO:0000313" key="3">
    <source>
        <dbReference type="Proteomes" id="UP000031972"/>
    </source>
</evidence>
<sequence length="68" mass="7931">MSKDKQNRTSNKFDQPDSLDSNKESILDKFEDEQMTDPIPMEDQKQDMKDEKNKKHTKSSSSSEKSHP</sequence>
<name>A0A0C2RC45_9BACL</name>
<feature type="compositionally biased region" description="Basic and acidic residues" evidence="1">
    <location>
        <begin position="20"/>
        <end position="29"/>
    </location>
</feature>
<dbReference type="PATRIC" id="fig|220754.4.peg.2058"/>
<feature type="compositionally biased region" description="Low complexity" evidence="1">
    <location>
        <begin position="59"/>
        <end position="68"/>
    </location>
</feature>
<dbReference type="RefSeq" id="WP_041057754.1">
    <property type="nucleotide sequence ID" value="NZ_JXRR01000014.1"/>
</dbReference>
<dbReference type="OrthoDB" id="2454814at2"/>
<keyword evidence="3" id="KW-1185">Reference proteome</keyword>
<comment type="caution">
    <text evidence="2">The sequence shown here is derived from an EMBL/GenBank/DDBJ whole genome shotgun (WGS) entry which is preliminary data.</text>
</comment>
<evidence type="ECO:0000256" key="1">
    <source>
        <dbReference type="SAM" id="MobiDB-lite"/>
    </source>
</evidence>
<feature type="compositionally biased region" description="Basic and acidic residues" evidence="1">
    <location>
        <begin position="42"/>
        <end position="53"/>
    </location>
</feature>
<feature type="region of interest" description="Disordered" evidence="1">
    <location>
        <begin position="1"/>
        <end position="68"/>
    </location>
</feature>
<dbReference type="AlphaFoldDB" id="A0A0C2RC45"/>
<evidence type="ECO:0000313" key="2">
    <source>
        <dbReference type="EMBL" id="KIL47870.1"/>
    </source>
</evidence>
<accession>A0A0C2RC45</accession>
<protein>
    <submittedName>
        <fullName evidence="2">Uncharacterized protein</fullName>
    </submittedName>
</protein>
<reference evidence="2 3" key="1">
    <citation type="submission" date="2015-01" db="EMBL/GenBank/DDBJ databases">
        <title>Jeotgalibacillus campisalis genome sequencing.</title>
        <authorList>
            <person name="Goh K.M."/>
            <person name="Chan K.-G."/>
            <person name="Yaakop A.S."/>
            <person name="Ee R."/>
            <person name="Gan H.M."/>
            <person name="Chan C.S."/>
        </authorList>
    </citation>
    <scope>NUCLEOTIDE SEQUENCE [LARGE SCALE GENOMIC DNA]</scope>
    <source>
        <strain evidence="2 3">SF-57</strain>
    </source>
</reference>